<feature type="transmembrane region" description="Helical" evidence="1">
    <location>
        <begin position="255"/>
        <end position="272"/>
    </location>
</feature>
<organism evidence="2">
    <name type="scientific">hydrothermal vent metagenome</name>
    <dbReference type="NCBI Taxonomy" id="652676"/>
    <lineage>
        <taxon>unclassified sequences</taxon>
        <taxon>metagenomes</taxon>
        <taxon>ecological metagenomes</taxon>
    </lineage>
</organism>
<keyword evidence="1" id="KW-0472">Membrane</keyword>
<feature type="transmembrane region" description="Helical" evidence="1">
    <location>
        <begin position="167"/>
        <end position="189"/>
    </location>
</feature>
<proteinExistence type="predicted"/>
<protein>
    <recommendedName>
        <fullName evidence="3">Yip1 domain-containing protein</fullName>
    </recommendedName>
</protein>
<gene>
    <name evidence="2" type="ORF">MNBD_PLANCTO03-1102</name>
</gene>
<keyword evidence="1" id="KW-1133">Transmembrane helix</keyword>
<dbReference type="EMBL" id="UOGK01000328">
    <property type="protein sequence ID" value="VAX40063.1"/>
    <property type="molecule type" value="Genomic_DNA"/>
</dbReference>
<evidence type="ECO:0008006" key="3">
    <source>
        <dbReference type="Google" id="ProtNLM"/>
    </source>
</evidence>
<feature type="non-terminal residue" evidence="2">
    <location>
        <position position="1"/>
    </location>
</feature>
<evidence type="ECO:0000256" key="1">
    <source>
        <dbReference type="SAM" id="Phobius"/>
    </source>
</evidence>
<accession>A0A3B1DTA3</accession>
<feature type="transmembrane region" description="Helical" evidence="1">
    <location>
        <begin position="223"/>
        <end position="243"/>
    </location>
</feature>
<feature type="transmembrane region" description="Helical" evidence="1">
    <location>
        <begin position="121"/>
        <end position="147"/>
    </location>
</feature>
<keyword evidence="1" id="KW-0812">Transmembrane</keyword>
<sequence>AARQCPSCDRPFKPSDFRFRPETVRFCCPHCSQGYLGRGADGFPDPRRFACVFCDRVIDIDEMVLEVAQGVEEYQTKPDMIPWIESHRPWPMRWGLTVWLAFSAPRTLMQRTPTDLSPRSAAAFMAVTQGLLAVGCLVAAGGMGILLSLPGGVRAFGALTGPGLLRLVLTLLATVLFTAVWIVAAHAVVRRAGKKVSHARTVQAICFTSTPHALWLLPAIGPFVGWVGTLIWARSVAGALAEVHSLPPKAARRAAGVWPMACLLLTAGLWGASASGLFGGRGAAEAEWFSTETQSVSRFDAFLLGQAGLHDRVVYAGELMVDGRLSPEQFLAPGSRTTLAGVEIVGVTLEQFEGLAPARRLAVVQQAADRLSPEAPSHRLGDFVFILDGLMLEERPAGLWVVVEAWDPSHNAPDGMVHVLHVDGSVRSMQSDSLPEALDAQNRLRREIGLPALPDPRSLRHDLATAGEG</sequence>
<evidence type="ECO:0000313" key="2">
    <source>
        <dbReference type="EMBL" id="VAX40063.1"/>
    </source>
</evidence>
<name>A0A3B1DTA3_9ZZZZ</name>
<reference evidence="2" key="1">
    <citation type="submission" date="2018-06" db="EMBL/GenBank/DDBJ databases">
        <authorList>
            <person name="Zhirakovskaya E."/>
        </authorList>
    </citation>
    <scope>NUCLEOTIDE SEQUENCE</scope>
</reference>
<dbReference type="AlphaFoldDB" id="A0A3B1DTA3"/>